<keyword evidence="11 14" id="KW-0832">Ubl conjugation</keyword>
<sequence length="1640" mass="182608">MTTPTDSTDTYVTPGPHGPFIHQRMPDWLKHSTPASFAALSRPWGAEQHQGAGDAPAPWFSNAREDQRQALLACQQRARACADALARTLRPLKGIVEFAEPLLKARLKRDLQRDDDVNTHEFVHVTHDTELLGALVRVVPRRQSLLQAALQNFARDAEFDAGTALAAKGAFSMTLVPGTEHAPRYRYVYSSKLAVAPRDFARVCHELDLGKQYQDHLAAVYEAPATHDRVRRQSIEAYKARLRVRTWIAAMKGEIGEAARSALLGWLDGTGAAQYNGKPLVFSTLEMFGIGLSGIWVASADRLLSEQTEPVLVYVPGAPLYPLKEYPSIEAFKRDLRINLISPAYQQAMRGCVARADEERFFGLLESNLFHLVDGQHGLLERQPNLEADLYLREHRVEEDLFELQHRRLIEKAKADARHLAVPSADADEAAREARLAYWESIGLNVLNSAAFFVPGLGEVMAVVAAGQLIGEVVEGIEDWEVGDRELAMAHLQSVALNIAFAVGLGLALKPLAVGPGSELLEGTIQIRLANGQYRLWKPQLEPYAADVDLSGVVPDLQGRYSVGDKTYIRVQGRAYEVVGTEAGQYQVRHPRDDAYQPPVVHNGAGAWRLEAEDPQQWEGLTLWRRLGHLVDGMGDEDLLNMAAITGIDEARLRRLHSNNEPLPALLGDSLVRWQMSRRVADVIAAMRDGQPLATELDALPLALLTRMPGWPAGVLVRVMEDGQLVKEYGTPLSADNRTLSITRQELVDGRFLTTLLQGLTEQEEKALFGPYLARTEAGRLTQLREAYARYASVNRSQVFDSLYRADPVQEVAGMAVVRKQFAGLAWRQARELVESASVSERAQLTANPPRVPLRLAEQARWLAEQARVVRAREGLYLGYTDRLDCLKVAMDQLQALPGWSGDVLLQVREGSPWGDELKAVGRSTATGTKRILARLDEGYQAYDSEHNALGGVEPLCAAMLHALPDSERVLLGLNINQADALRLMLAENAAKDTAAVRSSIGVRPRTRWFKPPMRMLDGQIGYPLSGRRPFGRPQTPMQRVRALYPDLAVDEVQAFLQELGEGLSEEELLVKLEGRRQELFKLIDELTAWRNDQSVSFATRRHREVAADRIERCWRRQTSPVVTFEGRTVGYTLNLSETRLDGLPILSADFSHVASLFMRDMQLSELPEAFIEQFANTRWLNLSNNLFSTLPAALEAIPRITRLTFSYNSLVMDAAANAVLAKLVRLRILNLDHNPLITAPDVSTLVDLRGLRLQHTGISTWPTGLMDLDMLEEVDLRANNIQVVPQDVLAPSAERVDRVLRINRVTSLHGNPIDADSQVRLTVYRQRTRISFGVTPNLRVHFAPEPMAAGATAWLAGADAVQAAELQAMWDALKAEPGTGELFRLFDDLGETSDFRETYADLKQRVWTLIKAVSANTALREEVLQTLDSVRNCGDAVILVFSQLEVQVLINHALALGTQLGAEWSLMKLARGLYRLEQVELIAQRVIDARVRAGTMVDEVEVRLAYRTALTEPLELPGQPNTMRYRATAQVTDADIKAAQKEIEEGETPAVLKASIAQRDFWVSYLKVQYAERYQRIAKPLHARMEALQADADAGHITEAAYLRQSHVLQANLAKEEKKLLETLTAEIWNSVPDQVTRL</sequence>
<feature type="active site" description="Glycyl thioester intermediate" evidence="14">
    <location>
        <position position="1434"/>
    </location>
</feature>
<dbReference type="GO" id="GO:0061630">
    <property type="term" value="F:ubiquitin protein ligase activity"/>
    <property type="evidence" value="ECO:0007669"/>
    <property type="project" value="UniProtKB-EC"/>
</dbReference>
<dbReference type="InterPro" id="IPR032675">
    <property type="entry name" value="LRR_dom_sf"/>
</dbReference>
<dbReference type="EMBL" id="RJUR01000011">
    <property type="protein sequence ID" value="ROQ53248.1"/>
    <property type="molecule type" value="Genomic_DNA"/>
</dbReference>
<evidence type="ECO:0000256" key="3">
    <source>
        <dbReference type="ARBA" id="ARBA00004613"/>
    </source>
</evidence>
<evidence type="ECO:0000256" key="5">
    <source>
        <dbReference type="ARBA" id="ARBA00012483"/>
    </source>
</evidence>
<evidence type="ECO:0000256" key="10">
    <source>
        <dbReference type="ARBA" id="ARBA00022786"/>
    </source>
</evidence>
<gene>
    <name evidence="16" type="ORF">EDF85_1002</name>
</gene>
<dbReference type="InterPro" id="IPR029487">
    <property type="entry name" value="NEL_dom"/>
</dbReference>
<evidence type="ECO:0000256" key="13">
    <source>
        <dbReference type="ARBA" id="ARBA00023200"/>
    </source>
</evidence>
<dbReference type="RefSeq" id="WP_123752468.1">
    <property type="nucleotide sequence ID" value="NZ_RJUR01000011.1"/>
</dbReference>
<reference evidence="16 17" key="1">
    <citation type="submission" date="2018-11" db="EMBL/GenBank/DDBJ databases">
        <title>Genomic analyses of the natural microbiome of Caenorhabditis elegans.</title>
        <authorList>
            <person name="Samuel B."/>
        </authorList>
    </citation>
    <scope>NUCLEOTIDE SEQUENCE [LARGE SCALE GENOMIC DNA]</scope>
    <source>
        <strain evidence="16 17">BIGb0473</strain>
    </source>
</reference>
<keyword evidence="7" id="KW-0433">Leucine-rich repeat</keyword>
<keyword evidence="10 14" id="KW-0833">Ubl conjugation pathway</keyword>
<feature type="domain" description="NEL" evidence="15">
    <location>
        <begin position="1347"/>
        <end position="1640"/>
    </location>
</feature>
<evidence type="ECO:0000256" key="14">
    <source>
        <dbReference type="PROSITE-ProRule" id="PRU01398"/>
    </source>
</evidence>
<dbReference type="Pfam" id="PF20178">
    <property type="entry name" value="ToxA_N"/>
    <property type="match status" value="1"/>
</dbReference>
<dbReference type="PANTHER" id="PTHR47114">
    <property type="match status" value="1"/>
</dbReference>
<comment type="caution">
    <text evidence="16">The sequence shown here is derived from an EMBL/GenBank/DDBJ whole genome shotgun (WGS) entry which is preliminary data.</text>
</comment>
<protein>
    <recommendedName>
        <fullName evidence="5">RING-type E3 ubiquitin transferase</fullName>
        <ecNumber evidence="5">2.3.2.27</ecNumber>
    </recommendedName>
</protein>
<dbReference type="GO" id="GO:0016567">
    <property type="term" value="P:protein ubiquitination"/>
    <property type="evidence" value="ECO:0007669"/>
    <property type="project" value="InterPro"/>
</dbReference>
<dbReference type="GO" id="GO:0016874">
    <property type="term" value="F:ligase activity"/>
    <property type="evidence" value="ECO:0007669"/>
    <property type="project" value="UniProtKB-KW"/>
</dbReference>
<evidence type="ECO:0000256" key="7">
    <source>
        <dbReference type="ARBA" id="ARBA00022614"/>
    </source>
</evidence>
<keyword evidence="12" id="KW-0843">Virulence</keyword>
<name>A0A9X8EJT1_PSEPU</name>
<dbReference type="Gene3D" id="1.20.58.360">
    <property type="entry name" value="Shigella T3SS effector IpaH defines"/>
    <property type="match status" value="1"/>
</dbReference>
<dbReference type="GO" id="GO:0005576">
    <property type="term" value="C:extracellular region"/>
    <property type="evidence" value="ECO:0007669"/>
    <property type="project" value="UniProtKB-SubCell"/>
</dbReference>
<evidence type="ECO:0000313" key="16">
    <source>
        <dbReference type="EMBL" id="ROQ53248.1"/>
    </source>
</evidence>
<dbReference type="InterPro" id="IPR001611">
    <property type="entry name" value="Leu-rich_rpt"/>
</dbReference>
<dbReference type="GO" id="GO:0030430">
    <property type="term" value="C:host cell cytoplasm"/>
    <property type="evidence" value="ECO:0007669"/>
    <property type="project" value="UniProtKB-SubCell"/>
</dbReference>
<keyword evidence="6 14" id="KW-0964">Secreted</keyword>
<evidence type="ECO:0000256" key="2">
    <source>
        <dbReference type="ARBA" id="ARBA00004192"/>
    </source>
</evidence>
<keyword evidence="13 14" id="KW-1035">Host cytoplasm</keyword>
<evidence type="ECO:0000259" key="15">
    <source>
        <dbReference type="PROSITE" id="PS52053"/>
    </source>
</evidence>
<dbReference type="PROSITE" id="PS51450">
    <property type="entry name" value="LRR"/>
    <property type="match status" value="1"/>
</dbReference>
<dbReference type="Pfam" id="PF14496">
    <property type="entry name" value="NEL"/>
    <property type="match status" value="1"/>
</dbReference>
<dbReference type="InterPro" id="IPR051071">
    <property type="entry name" value="LRR-bact_E3_ubiq_ligases"/>
</dbReference>
<evidence type="ECO:0000256" key="11">
    <source>
        <dbReference type="ARBA" id="ARBA00022843"/>
    </source>
</evidence>
<comment type="PTM">
    <text evidence="14">Ubiquitinated in the presence of host E1 ubiquitin-activating enzyme, E2 ubiquitin-conjugating enzyme and ubiquitin.</text>
</comment>
<dbReference type="InterPro" id="IPR046673">
    <property type="entry name" value="ToxA_N"/>
</dbReference>
<evidence type="ECO:0000256" key="1">
    <source>
        <dbReference type="ARBA" id="ARBA00000900"/>
    </source>
</evidence>
<comment type="subcellular location">
    <subcellularLocation>
        <location evidence="2">Host cytoplasm</location>
    </subcellularLocation>
    <subcellularLocation>
        <location evidence="3">Secreted</location>
    </subcellularLocation>
</comment>
<evidence type="ECO:0000256" key="6">
    <source>
        <dbReference type="ARBA" id="ARBA00022525"/>
    </source>
</evidence>
<keyword evidence="16" id="KW-0436">Ligase</keyword>
<organism evidence="16 17">
    <name type="scientific">Pseudomonas putida</name>
    <name type="common">Arthrobacter siderocapsulatus</name>
    <dbReference type="NCBI Taxonomy" id="303"/>
    <lineage>
        <taxon>Bacteria</taxon>
        <taxon>Pseudomonadati</taxon>
        <taxon>Pseudomonadota</taxon>
        <taxon>Gammaproteobacteria</taxon>
        <taxon>Pseudomonadales</taxon>
        <taxon>Pseudomonadaceae</taxon>
        <taxon>Pseudomonas</taxon>
    </lineage>
</organism>
<keyword evidence="8 14" id="KW-0808">Transferase</keyword>
<evidence type="ECO:0000256" key="4">
    <source>
        <dbReference type="ARBA" id="ARBA00009868"/>
    </source>
</evidence>
<evidence type="ECO:0000313" key="17">
    <source>
        <dbReference type="Proteomes" id="UP000269115"/>
    </source>
</evidence>
<evidence type="ECO:0000256" key="12">
    <source>
        <dbReference type="ARBA" id="ARBA00023026"/>
    </source>
</evidence>
<dbReference type="EC" id="2.3.2.27" evidence="5"/>
<dbReference type="PANTHER" id="PTHR47114:SF2">
    <property type="entry name" value="OLIGODENDROCYTE-MYELIN GLYCOPROTEIN"/>
    <property type="match status" value="1"/>
</dbReference>
<dbReference type="InterPro" id="IPR003591">
    <property type="entry name" value="Leu-rich_rpt_typical-subtyp"/>
</dbReference>
<dbReference type="Proteomes" id="UP000269115">
    <property type="component" value="Unassembled WGS sequence"/>
</dbReference>
<evidence type="ECO:0000256" key="8">
    <source>
        <dbReference type="ARBA" id="ARBA00022679"/>
    </source>
</evidence>
<dbReference type="Gene3D" id="3.80.10.10">
    <property type="entry name" value="Ribonuclease Inhibitor"/>
    <property type="match status" value="1"/>
</dbReference>
<dbReference type="SUPFAM" id="SSF52058">
    <property type="entry name" value="L domain-like"/>
    <property type="match status" value="1"/>
</dbReference>
<proteinExistence type="inferred from homology"/>
<keyword evidence="9" id="KW-0677">Repeat</keyword>
<accession>A0A9X8EJT1</accession>
<comment type="similarity">
    <text evidence="4 14">Belongs to the LRR-containing bacterial E3 ligase family.</text>
</comment>
<comment type="catalytic activity">
    <reaction evidence="1">
        <text>S-ubiquitinyl-[E2 ubiquitin-conjugating enzyme]-L-cysteine + [acceptor protein]-L-lysine = [E2 ubiquitin-conjugating enzyme]-L-cysteine + N(6)-ubiquitinyl-[acceptor protein]-L-lysine.</text>
        <dbReference type="EC" id="2.3.2.27"/>
    </reaction>
</comment>
<dbReference type="PROSITE" id="PS52053">
    <property type="entry name" value="NEL"/>
    <property type="match status" value="1"/>
</dbReference>
<evidence type="ECO:0000256" key="9">
    <source>
        <dbReference type="ARBA" id="ARBA00022737"/>
    </source>
</evidence>
<dbReference type="SMART" id="SM00369">
    <property type="entry name" value="LRR_TYP"/>
    <property type="match status" value="3"/>
</dbReference>